<feature type="region of interest" description="Disordered" evidence="1">
    <location>
        <begin position="1"/>
        <end position="55"/>
    </location>
</feature>
<organism evidence="2 3">
    <name type="scientific">Stylosanthes scabra</name>
    <dbReference type="NCBI Taxonomy" id="79078"/>
    <lineage>
        <taxon>Eukaryota</taxon>
        <taxon>Viridiplantae</taxon>
        <taxon>Streptophyta</taxon>
        <taxon>Embryophyta</taxon>
        <taxon>Tracheophyta</taxon>
        <taxon>Spermatophyta</taxon>
        <taxon>Magnoliopsida</taxon>
        <taxon>eudicotyledons</taxon>
        <taxon>Gunneridae</taxon>
        <taxon>Pentapetalae</taxon>
        <taxon>rosids</taxon>
        <taxon>fabids</taxon>
        <taxon>Fabales</taxon>
        <taxon>Fabaceae</taxon>
        <taxon>Papilionoideae</taxon>
        <taxon>50 kb inversion clade</taxon>
        <taxon>dalbergioids sensu lato</taxon>
        <taxon>Dalbergieae</taxon>
        <taxon>Pterocarpus clade</taxon>
        <taxon>Stylosanthes</taxon>
    </lineage>
</organism>
<feature type="region of interest" description="Disordered" evidence="1">
    <location>
        <begin position="69"/>
        <end position="91"/>
    </location>
</feature>
<proteinExistence type="predicted"/>
<reference evidence="2 3" key="1">
    <citation type="journal article" date="2023" name="Plants (Basel)">
        <title>Bridging the Gap: Combining Genomics and Transcriptomics Approaches to Understand Stylosanthes scabra, an Orphan Legume from the Brazilian Caatinga.</title>
        <authorList>
            <person name="Ferreira-Neto J.R.C."/>
            <person name="da Silva M.D."/>
            <person name="Binneck E."/>
            <person name="de Melo N.F."/>
            <person name="da Silva R.H."/>
            <person name="de Melo A.L.T.M."/>
            <person name="Pandolfi V."/>
            <person name="Bustamante F.O."/>
            <person name="Brasileiro-Vidal A.C."/>
            <person name="Benko-Iseppon A.M."/>
        </authorList>
    </citation>
    <scope>NUCLEOTIDE SEQUENCE [LARGE SCALE GENOMIC DNA]</scope>
    <source>
        <tissue evidence="2">Leaves</tissue>
    </source>
</reference>
<accession>A0ABU7A044</accession>
<protein>
    <submittedName>
        <fullName evidence="2">Uncharacterized protein</fullName>
    </submittedName>
</protein>
<keyword evidence="3" id="KW-1185">Reference proteome</keyword>
<comment type="caution">
    <text evidence="2">The sequence shown here is derived from an EMBL/GenBank/DDBJ whole genome shotgun (WGS) entry which is preliminary data.</text>
</comment>
<feature type="compositionally biased region" description="Polar residues" evidence="1">
    <location>
        <begin position="1"/>
        <end position="10"/>
    </location>
</feature>
<feature type="non-terminal residue" evidence="2">
    <location>
        <position position="1"/>
    </location>
</feature>
<sequence>RGMCTRQTPASAIPRPHRAAHKDGPGVGPCTGSCPSREITGHPQLPRSAQGSVGGPALGIARRVAARRGCARGNHRVNRPTSTPRPVLGRA</sequence>
<evidence type="ECO:0000313" key="2">
    <source>
        <dbReference type="EMBL" id="MED6227638.1"/>
    </source>
</evidence>
<gene>
    <name evidence="2" type="ORF">PIB30_115678</name>
</gene>
<dbReference type="EMBL" id="JASCZI010285129">
    <property type="protein sequence ID" value="MED6227638.1"/>
    <property type="molecule type" value="Genomic_DNA"/>
</dbReference>
<feature type="compositionally biased region" description="Basic residues" evidence="1">
    <location>
        <begin position="69"/>
        <end position="78"/>
    </location>
</feature>
<evidence type="ECO:0000256" key="1">
    <source>
        <dbReference type="SAM" id="MobiDB-lite"/>
    </source>
</evidence>
<dbReference type="Proteomes" id="UP001341840">
    <property type="component" value="Unassembled WGS sequence"/>
</dbReference>
<name>A0ABU7A044_9FABA</name>
<evidence type="ECO:0000313" key="3">
    <source>
        <dbReference type="Proteomes" id="UP001341840"/>
    </source>
</evidence>